<dbReference type="InterPro" id="IPR058248">
    <property type="entry name" value="Lxx211020-like"/>
</dbReference>
<dbReference type="InterPro" id="IPR036182">
    <property type="entry name" value="PCuAC_sf"/>
</dbReference>
<organism evidence="2 3">
    <name type="scientific">Luteimonas terrae</name>
    <dbReference type="NCBI Taxonomy" id="1530191"/>
    <lineage>
        <taxon>Bacteria</taxon>
        <taxon>Pseudomonadati</taxon>
        <taxon>Pseudomonadota</taxon>
        <taxon>Gammaproteobacteria</taxon>
        <taxon>Lysobacterales</taxon>
        <taxon>Lysobacteraceae</taxon>
        <taxon>Luteimonas</taxon>
    </lineage>
</organism>
<dbReference type="InterPro" id="IPR007410">
    <property type="entry name" value="LpqE-like"/>
</dbReference>
<comment type="caution">
    <text evidence="2">The sequence shown here is derived from an EMBL/GenBank/DDBJ whole genome shotgun (WGS) entry which is preliminary data.</text>
</comment>
<evidence type="ECO:0000313" key="2">
    <source>
        <dbReference type="EMBL" id="MDR7192798.1"/>
    </source>
</evidence>
<accession>A0ABU1XVL6</accession>
<dbReference type="Pfam" id="PF04314">
    <property type="entry name" value="PCuAC"/>
    <property type="match status" value="1"/>
</dbReference>
<feature type="signal peptide" evidence="1">
    <location>
        <begin position="1"/>
        <end position="28"/>
    </location>
</feature>
<reference evidence="2 3" key="1">
    <citation type="submission" date="2023-07" db="EMBL/GenBank/DDBJ databases">
        <title>Sorghum-associated microbial communities from plants grown in Nebraska, USA.</title>
        <authorList>
            <person name="Schachtman D."/>
        </authorList>
    </citation>
    <scope>NUCLEOTIDE SEQUENCE [LARGE SCALE GENOMIC DNA]</scope>
    <source>
        <strain evidence="2 3">4099</strain>
    </source>
</reference>
<dbReference type="PANTHER" id="PTHR36302:SF1">
    <property type="entry name" value="COPPER CHAPERONE PCU(A)C"/>
    <property type="match status" value="1"/>
</dbReference>
<feature type="chain" id="PRO_5045371201" evidence="1">
    <location>
        <begin position="29"/>
        <end position="180"/>
    </location>
</feature>
<dbReference type="EMBL" id="JAVDWO010000005">
    <property type="protein sequence ID" value="MDR7192798.1"/>
    <property type="molecule type" value="Genomic_DNA"/>
</dbReference>
<protein>
    <submittedName>
        <fullName evidence="2">Copper(I)-binding protein</fullName>
    </submittedName>
</protein>
<proteinExistence type="predicted"/>
<evidence type="ECO:0000256" key="1">
    <source>
        <dbReference type="SAM" id="SignalP"/>
    </source>
</evidence>
<name>A0ABU1XVL6_9GAMM</name>
<dbReference type="PANTHER" id="PTHR36302">
    <property type="entry name" value="BLR7088 PROTEIN"/>
    <property type="match status" value="1"/>
</dbReference>
<gene>
    <name evidence="2" type="ORF">J2W68_001514</name>
</gene>
<evidence type="ECO:0000313" key="3">
    <source>
        <dbReference type="Proteomes" id="UP001256588"/>
    </source>
</evidence>
<dbReference type="Proteomes" id="UP001256588">
    <property type="component" value="Unassembled WGS sequence"/>
</dbReference>
<dbReference type="Gene3D" id="2.60.40.1890">
    <property type="entry name" value="PCu(A)C copper chaperone"/>
    <property type="match status" value="1"/>
</dbReference>
<dbReference type="RefSeq" id="WP_310234190.1">
    <property type="nucleotide sequence ID" value="NZ_JAVDWO010000005.1"/>
</dbReference>
<keyword evidence="3" id="KW-1185">Reference proteome</keyword>
<keyword evidence="1" id="KW-0732">Signal</keyword>
<dbReference type="PROSITE" id="PS51257">
    <property type="entry name" value="PROKAR_LIPOPROTEIN"/>
    <property type="match status" value="1"/>
</dbReference>
<dbReference type="SUPFAM" id="SSF110087">
    <property type="entry name" value="DR1885-like metal-binding protein"/>
    <property type="match status" value="1"/>
</dbReference>
<sequence length="180" mass="18376">MPARRPFSRAIGPVAAGLILALAGCQPATPDASSSAAQTPAASAADSSAGIVVSDVWIRETPPNAAVAGGYLTLRSGAADRLLSVETPAAASVEIHEMSHEGGMMRMRELPNGVELPAGAEVTLRPGGNHLMFIDPVEPVRAGQSIEATLRFANAPEQAVTFEVRPLAGDAPAAEAHSGH</sequence>